<dbReference type="EMBL" id="SJPV01000008">
    <property type="protein sequence ID" value="TWU34375.1"/>
    <property type="molecule type" value="Genomic_DNA"/>
</dbReference>
<comment type="caution">
    <text evidence="1">The sequence shown here is derived from an EMBL/GenBank/DDBJ whole genome shotgun (WGS) entry which is preliminary data.</text>
</comment>
<name>A0A5C6DDW0_9BACT</name>
<sequence>MHSEKIEVQCPSGHHVRGGIELLGKRVRCPRCRETFLFERPQSAAITDSGVMQILGSVEPLPPPPSLGHPVTRPCPTCGATISVNSHVCTHCSRYVGALPGYFRNFGGAPVKGSGVSPR</sequence>
<keyword evidence="2" id="KW-1185">Reference proteome</keyword>
<accession>A0A5C6DDW0</accession>
<evidence type="ECO:0000313" key="2">
    <source>
        <dbReference type="Proteomes" id="UP000319143"/>
    </source>
</evidence>
<organism evidence="1 2">
    <name type="scientific">Novipirellula artificiosorum</name>
    <dbReference type="NCBI Taxonomy" id="2528016"/>
    <lineage>
        <taxon>Bacteria</taxon>
        <taxon>Pseudomonadati</taxon>
        <taxon>Planctomycetota</taxon>
        <taxon>Planctomycetia</taxon>
        <taxon>Pirellulales</taxon>
        <taxon>Pirellulaceae</taxon>
        <taxon>Novipirellula</taxon>
    </lineage>
</organism>
<evidence type="ECO:0000313" key="1">
    <source>
        <dbReference type="EMBL" id="TWU34375.1"/>
    </source>
</evidence>
<dbReference type="AlphaFoldDB" id="A0A5C6DDW0"/>
<evidence type="ECO:0008006" key="3">
    <source>
        <dbReference type="Google" id="ProtNLM"/>
    </source>
</evidence>
<reference evidence="1 2" key="1">
    <citation type="submission" date="2019-02" db="EMBL/GenBank/DDBJ databases">
        <title>Deep-cultivation of Planctomycetes and their phenomic and genomic characterization uncovers novel biology.</title>
        <authorList>
            <person name="Wiegand S."/>
            <person name="Jogler M."/>
            <person name="Boedeker C."/>
            <person name="Pinto D."/>
            <person name="Vollmers J."/>
            <person name="Rivas-Marin E."/>
            <person name="Kohn T."/>
            <person name="Peeters S.H."/>
            <person name="Heuer A."/>
            <person name="Rast P."/>
            <person name="Oberbeckmann S."/>
            <person name="Bunk B."/>
            <person name="Jeske O."/>
            <person name="Meyerdierks A."/>
            <person name="Storesund J.E."/>
            <person name="Kallscheuer N."/>
            <person name="Luecker S."/>
            <person name="Lage O.M."/>
            <person name="Pohl T."/>
            <person name="Merkel B.J."/>
            <person name="Hornburger P."/>
            <person name="Mueller R.-W."/>
            <person name="Bruemmer F."/>
            <person name="Labrenz M."/>
            <person name="Spormann A.M."/>
            <person name="Op Den Camp H."/>
            <person name="Overmann J."/>
            <person name="Amann R."/>
            <person name="Jetten M.S.M."/>
            <person name="Mascher T."/>
            <person name="Medema M.H."/>
            <person name="Devos D.P."/>
            <person name="Kaster A.-K."/>
            <person name="Ovreas L."/>
            <person name="Rohde M."/>
            <person name="Galperin M.Y."/>
            <person name="Jogler C."/>
        </authorList>
    </citation>
    <scope>NUCLEOTIDE SEQUENCE [LARGE SCALE GENOMIC DNA]</scope>
    <source>
        <strain evidence="1 2">Poly41</strain>
    </source>
</reference>
<gene>
    <name evidence="1" type="ORF">Poly41_45220</name>
</gene>
<protein>
    <recommendedName>
        <fullName evidence="3">Double zinc ribbon</fullName>
    </recommendedName>
</protein>
<proteinExistence type="predicted"/>
<dbReference type="Proteomes" id="UP000319143">
    <property type="component" value="Unassembled WGS sequence"/>
</dbReference>